<dbReference type="Gene3D" id="3.40.630.30">
    <property type="match status" value="1"/>
</dbReference>
<sequence length="171" mass="19401">MQKFTPPKGLHIRPSTSSDKPFLEKLHRLVRQDLRLLDADEDFIESVVEMQFRAQTEGYGAQFPNAMYFIIEKHMEKIGRVCVDFGVNELHLIDIAFLPQATGHGFGRAIIQSFQYCAAQSGLPMSLNVAQDNPAAKRLYLNLGFMVEAIHPPYEELRWYPPAMTAFVAVS</sequence>
<organism evidence="2 3">
    <name type="scientific">Shewanella cyperi</name>
    <dbReference type="NCBI Taxonomy" id="2814292"/>
    <lineage>
        <taxon>Bacteria</taxon>
        <taxon>Pseudomonadati</taxon>
        <taxon>Pseudomonadota</taxon>
        <taxon>Gammaproteobacteria</taxon>
        <taxon>Alteromonadales</taxon>
        <taxon>Shewanellaceae</taxon>
        <taxon>Shewanella</taxon>
    </lineage>
</organism>
<dbReference type="EMBL" id="CP071504">
    <property type="protein sequence ID" value="QSX30225.1"/>
    <property type="molecule type" value="Genomic_DNA"/>
</dbReference>
<dbReference type="PROSITE" id="PS51186">
    <property type="entry name" value="GNAT"/>
    <property type="match status" value="1"/>
</dbReference>
<dbReference type="KEGG" id="scyp:JYB88_00660"/>
<reference evidence="2 3" key="1">
    <citation type="submission" date="2021-03" db="EMBL/GenBank/DDBJ databases">
        <title>Novel species identification of genus Shewanella.</title>
        <authorList>
            <person name="Liu G."/>
            <person name="Zhang Q."/>
        </authorList>
    </citation>
    <scope>NUCLEOTIDE SEQUENCE [LARGE SCALE GENOMIC DNA]</scope>
    <source>
        <strain evidence="2 3">FJAT-53726</strain>
    </source>
</reference>
<dbReference type="GO" id="GO:0016747">
    <property type="term" value="F:acyltransferase activity, transferring groups other than amino-acyl groups"/>
    <property type="evidence" value="ECO:0007669"/>
    <property type="project" value="InterPro"/>
</dbReference>
<dbReference type="SUPFAM" id="SSF55729">
    <property type="entry name" value="Acyl-CoA N-acyltransferases (Nat)"/>
    <property type="match status" value="1"/>
</dbReference>
<keyword evidence="3" id="KW-1185">Reference proteome</keyword>
<dbReference type="Pfam" id="PF00583">
    <property type="entry name" value="Acetyltransf_1"/>
    <property type="match status" value="1"/>
</dbReference>
<dbReference type="InterPro" id="IPR016181">
    <property type="entry name" value="Acyl_CoA_acyltransferase"/>
</dbReference>
<evidence type="ECO:0000313" key="3">
    <source>
        <dbReference type="Proteomes" id="UP000663281"/>
    </source>
</evidence>
<proteinExistence type="predicted"/>
<feature type="domain" description="N-acetyltransferase" evidence="1">
    <location>
        <begin position="10"/>
        <end position="164"/>
    </location>
</feature>
<protein>
    <submittedName>
        <fullName evidence="2">GNAT family N-acetyltransferase</fullName>
    </submittedName>
</protein>
<dbReference type="InterPro" id="IPR000182">
    <property type="entry name" value="GNAT_dom"/>
</dbReference>
<dbReference type="Proteomes" id="UP000663281">
    <property type="component" value="Chromosome"/>
</dbReference>
<dbReference type="RefSeq" id="WP_207325155.1">
    <property type="nucleotide sequence ID" value="NZ_CP071504.1"/>
</dbReference>
<evidence type="ECO:0000313" key="2">
    <source>
        <dbReference type="EMBL" id="QSX30225.1"/>
    </source>
</evidence>
<evidence type="ECO:0000259" key="1">
    <source>
        <dbReference type="PROSITE" id="PS51186"/>
    </source>
</evidence>
<dbReference type="AlphaFoldDB" id="A0A975AKJ4"/>
<accession>A0A975AKJ4</accession>
<name>A0A975AKJ4_9GAMM</name>
<gene>
    <name evidence="2" type="ORF">JYB88_00660</name>
</gene>